<dbReference type="EMBL" id="BAABRU010000031">
    <property type="protein sequence ID" value="GAA5531064.1"/>
    <property type="molecule type" value="Genomic_DNA"/>
</dbReference>
<proteinExistence type="predicted"/>
<evidence type="ECO:0000313" key="3">
    <source>
        <dbReference type="Proteomes" id="UP001428290"/>
    </source>
</evidence>
<protein>
    <recommendedName>
        <fullName evidence="4">Exonuclease SbcC</fullName>
    </recommendedName>
</protein>
<sequence length="125" mass="14021">MTEAAHLQEQLIIYQQQLNRLDQQIANFGGRRSAPLHLISQHEALAQQIHDLQAQLPTASINPSQQLQHAQSVLATYQQQLQRLELQIAHAGGRQRALLDLLSQHEATTRQINELEATIAQLATP</sequence>
<reference evidence="2 3" key="1">
    <citation type="submission" date="2024-02" db="EMBL/GenBank/DDBJ databases">
        <title>Herpetosiphon gulosus NBRC 112829.</title>
        <authorList>
            <person name="Ichikawa N."/>
            <person name="Katano-Makiyama Y."/>
            <person name="Hidaka K."/>
        </authorList>
    </citation>
    <scope>NUCLEOTIDE SEQUENCE [LARGE SCALE GENOMIC DNA]</scope>
    <source>
        <strain evidence="2 3">NBRC 112829</strain>
    </source>
</reference>
<gene>
    <name evidence="2" type="ORF">Hgul01_04888</name>
</gene>
<dbReference type="RefSeq" id="WP_345724648.1">
    <property type="nucleotide sequence ID" value="NZ_BAABRU010000031.1"/>
</dbReference>
<comment type="caution">
    <text evidence="2">The sequence shown here is derived from an EMBL/GenBank/DDBJ whole genome shotgun (WGS) entry which is preliminary data.</text>
</comment>
<accession>A0ABP9X6T0</accession>
<evidence type="ECO:0000313" key="2">
    <source>
        <dbReference type="EMBL" id="GAA5531064.1"/>
    </source>
</evidence>
<name>A0ABP9X6T0_9CHLR</name>
<keyword evidence="3" id="KW-1185">Reference proteome</keyword>
<evidence type="ECO:0008006" key="4">
    <source>
        <dbReference type="Google" id="ProtNLM"/>
    </source>
</evidence>
<dbReference type="Proteomes" id="UP001428290">
    <property type="component" value="Unassembled WGS sequence"/>
</dbReference>
<keyword evidence="1" id="KW-0175">Coiled coil</keyword>
<organism evidence="2 3">
    <name type="scientific">Herpetosiphon gulosus</name>
    <dbReference type="NCBI Taxonomy" id="1973496"/>
    <lineage>
        <taxon>Bacteria</taxon>
        <taxon>Bacillati</taxon>
        <taxon>Chloroflexota</taxon>
        <taxon>Chloroflexia</taxon>
        <taxon>Herpetosiphonales</taxon>
        <taxon>Herpetosiphonaceae</taxon>
        <taxon>Herpetosiphon</taxon>
    </lineage>
</organism>
<evidence type="ECO:0000256" key="1">
    <source>
        <dbReference type="SAM" id="Coils"/>
    </source>
</evidence>
<feature type="coiled-coil region" evidence="1">
    <location>
        <begin position="67"/>
        <end position="118"/>
    </location>
</feature>